<keyword evidence="2" id="KW-1185">Reference proteome</keyword>
<dbReference type="AlphaFoldDB" id="A0A5Q2N4L6"/>
<dbReference type="KEGG" id="hcv:FTV88_2450"/>
<organism evidence="1 2">
    <name type="scientific">Heliorestis convoluta</name>
    <dbReference type="NCBI Taxonomy" id="356322"/>
    <lineage>
        <taxon>Bacteria</taxon>
        <taxon>Bacillati</taxon>
        <taxon>Bacillota</taxon>
        <taxon>Clostridia</taxon>
        <taxon>Eubacteriales</taxon>
        <taxon>Heliobacteriaceae</taxon>
        <taxon>Heliorestis</taxon>
    </lineage>
</organism>
<gene>
    <name evidence="1" type="ORF">FTV88_2450</name>
</gene>
<sequence>MLQKAQEQAAARITKKEFHYYNRIVITEKFYQKHRRIIKGGPKFFSEIKI</sequence>
<proteinExistence type="predicted"/>
<evidence type="ECO:0000313" key="2">
    <source>
        <dbReference type="Proteomes" id="UP000366051"/>
    </source>
</evidence>
<protein>
    <submittedName>
        <fullName evidence="1">Uncharacterized protein</fullName>
    </submittedName>
</protein>
<accession>A0A5Q2N4L6</accession>
<name>A0A5Q2N4L6_9FIRM</name>
<reference evidence="2" key="1">
    <citation type="submission" date="2019-11" db="EMBL/GenBank/DDBJ databases">
        <title>Genome sequence of Heliorestis convoluta strain HH, an alkaliphilic and minimalistic phototrophic bacterium from a soda lake in Egypt.</title>
        <authorList>
            <person name="Dewey E.D."/>
            <person name="Stokes L.M."/>
            <person name="Burchell B.M."/>
            <person name="Shaffer K.N."/>
            <person name="Huntington A.M."/>
            <person name="Baker J.M."/>
            <person name="Nadendla S."/>
            <person name="Giglio M.G."/>
            <person name="Touchman J.W."/>
            <person name="Blankenship R.E."/>
            <person name="Madigan M.T."/>
            <person name="Sattley W.M."/>
        </authorList>
    </citation>
    <scope>NUCLEOTIDE SEQUENCE [LARGE SCALE GENOMIC DNA]</scope>
    <source>
        <strain evidence="2">HH</strain>
    </source>
</reference>
<dbReference type="EMBL" id="CP045875">
    <property type="protein sequence ID" value="QGG48546.1"/>
    <property type="molecule type" value="Genomic_DNA"/>
</dbReference>
<dbReference type="Proteomes" id="UP000366051">
    <property type="component" value="Chromosome"/>
</dbReference>
<evidence type="ECO:0000313" key="1">
    <source>
        <dbReference type="EMBL" id="QGG48546.1"/>
    </source>
</evidence>